<keyword evidence="2" id="KW-1185">Reference proteome</keyword>
<comment type="caution">
    <text evidence="1">The sequence shown here is derived from an EMBL/GenBank/DDBJ whole genome shotgun (WGS) entry which is preliminary data.</text>
</comment>
<evidence type="ECO:0000313" key="1">
    <source>
        <dbReference type="EMBL" id="CAG8482690.1"/>
    </source>
</evidence>
<reference evidence="1" key="1">
    <citation type="submission" date="2021-06" db="EMBL/GenBank/DDBJ databases">
        <authorList>
            <person name="Kallberg Y."/>
            <person name="Tangrot J."/>
            <person name="Rosling A."/>
        </authorList>
    </citation>
    <scope>NUCLEOTIDE SEQUENCE</scope>
    <source>
        <strain evidence="1">28 12/20/2015</strain>
    </source>
</reference>
<accession>A0ACA9KMP7</accession>
<feature type="non-terminal residue" evidence="1">
    <location>
        <position position="201"/>
    </location>
</feature>
<gene>
    <name evidence="1" type="ORF">SPELUC_LOCUS2195</name>
</gene>
<dbReference type="EMBL" id="CAJVPW010001384">
    <property type="protein sequence ID" value="CAG8482690.1"/>
    <property type="molecule type" value="Genomic_DNA"/>
</dbReference>
<sequence>MYWNKNKSSTKRQSFLKCEQCNIRSFNNNECLISINYKEWHQVVNSLRKEEKDLILGVPITAYTEPREIVEDCNFEQELNLSEDLTSVHEKLRRKEVIEYYTDRTLEDDSKNIDAERMGIGLVVKEEDIKRLEEETIQLTRLEVLTKLDISLSKTSLKKVIYDIEAEEKLHNQKMHLKGLTSIKHQAIDKLKQNDAIKEKS</sequence>
<evidence type="ECO:0000313" key="2">
    <source>
        <dbReference type="Proteomes" id="UP000789366"/>
    </source>
</evidence>
<organism evidence="1 2">
    <name type="scientific">Cetraspora pellucida</name>
    <dbReference type="NCBI Taxonomy" id="1433469"/>
    <lineage>
        <taxon>Eukaryota</taxon>
        <taxon>Fungi</taxon>
        <taxon>Fungi incertae sedis</taxon>
        <taxon>Mucoromycota</taxon>
        <taxon>Glomeromycotina</taxon>
        <taxon>Glomeromycetes</taxon>
        <taxon>Diversisporales</taxon>
        <taxon>Gigasporaceae</taxon>
        <taxon>Cetraspora</taxon>
    </lineage>
</organism>
<proteinExistence type="predicted"/>
<dbReference type="Proteomes" id="UP000789366">
    <property type="component" value="Unassembled WGS sequence"/>
</dbReference>
<protein>
    <submittedName>
        <fullName evidence="1">7285_t:CDS:1</fullName>
    </submittedName>
</protein>
<name>A0ACA9KMP7_9GLOM</name>